<organism evidence="1 2">
    <name type="scientific">Lagenidium giganteum</name>
    <dbReference type="NCBI Taxonomy" id="4803"/>
    <lineage>
        <taxon>Eukaryota</taxon>
        <taxon>Sar</taxon>
        <taxon>Stramenopiles</taxon>
        <taxon>Oomycota</taxon>
        <taxon>Peronosporomycetes</taxon>
        <taxon>Pythiales</taxon>
        <taxon>Pythiaceae</taxon>
    </lineage>
</organism>
<dbReference type="EMBL" id="DAKRPA010000004">
    <property type="protein sequence ID" value="DBA05015.1"/>
    <property type="molecule type" value="Genomic_DNA"/>
</dbReference>
<accession>A0AAV2ZQH8</accession>
<reference evidence="1" key="1">
    <citation type="submission" date="2022-11" db="EMBL/GenBank/DDBJ databases">
        <authorList>
            <person name="Morgan W.R."/>
            <person name="Tartar A."/>
        </authorList>
    </citation>
    <scope>NUCLEOTIDE SEQUENCE</scope>
    <source>
        <strain evidence="1">ARSEF 373</strain>
    </source>
</reference>
<comment type="caution">
    <text evidence="1">The sequence shown here is derived from an EMBL/GenBank/DDBJ whole genome shotgun (WGS) entry which is preliminary data.</text>
</comment>
<name>A0AAV2ZQH8_9STRA</name>
<keyword evidence="2" id="KW-1185">Reference proteome</keyword>
<protein>
    <submittedName>
        <fullName evidence="1">Uncharacterized protein</fullName>
    </submittedName>
</protein>
<reference evidence="1" key="2">
    <citation type="journal article" date="2023" name="Microbiol Resour">
        <title>Decontamination and Annotation of the Draft Genome Sequence of the Oomycete Lagenidium giganteum ARSEF 373.</title>
        <authorList>
            <person name="Morgan W.R."/>
            <person name="Tartar A."/>
        </authorList>
    </citation>
    <scope>NUCLEOTIDE SEQUENCE</scope>
    <source>
        <strain evidence="1">ARSEF 373</strain>
    </source>
</reference>
<evidence type="ECO:0000313" key="2">
    <source>
        <dbReference type="Proteomes" id="UP001146120"/>
    </source>
</evidence>
<proteinExistence type="predicted"/>
<dbReference type="Proteomes" id="UP001146120">
    <property type="component" value="Unassembled WGS sequence"/>
</dbReference>
<gene>
    <name evidence="1" type="ORF">N0F65_007017</name>
</gene>
<evidence type="ECO:0000313" key="1">
    <source>
        <dbReference type="EMBL" id="DBA05015.1"/>
    </source>
</evidence>
<sequence>MRGMASHHR</sequence>